<evidence type="ECO:0000256" key="5">
    <source>
        <dbReference type="ARBA" id="ARBA00022989"/>
    </source>
</evidence>
<keyword evidence="2 13" id="KW-0812">Transmembrane</keyword>
<feature type="domain" description="FZ" evidence="14">
    <location>
        <begin position="481"/>
        <end position="595"/>
    </location>
</feature>
<keyword evidence="5 13" id="KW-1133">Transmembrane helix</keyword>
<evidence type="ECO:0000256" key="10">
    <source>
        <dbReference type="PROSITE-ProRule" id="PRU00090"/>
    </source>
</evidence>
<gene>
    <name evidence="15" type="primary">Lrp1b</name>
    <name evidence="15" type="ORF">g.27758</name>
</gene>
<dbReference type="InterPro" id="IPR036790">
    <property type="entry name" value="Frizzled_dom_sf"/>
</dbReference>
<dbReference type="InterPro" id="IPR023415">
    <property type="entry name" value="LDLR_class-A_CS"/>
</dbReference>
<name>A0A0A1X615_ZEUCU</name>
<feature type="compositionally biased region" description="Basic and acidic residues" evidence="12">
    <location>
        <begin position="43"/>
        <end position="60"/>
    </location>
</feature>
<dbReference type="SMART" id="SM00063">
    <property type="entry name" value="FRI"/>
    <property type="match status" value="1"/>
</dbReference>
<evidence type="ECO:0000256" key="8">
    <source>
        <dbReference type="ARBA" id="ARBA00023170"/>
    </source>
</evidence>
<dbReference type="PRINTS" id="PR00261">
    <property type="entry name" value="LDLRECEPTOR"/>
</dbReference>
<proteinExistence type="predicted"/>
<feature type="region of interest" description="Disordered" evidence="12">
    <location>
        <begin position="898"/>
        <end position="947"/>
    </location>
</feature>
<dbReference type="CDD" id="cd07066">
    <property type="entry name" value="CRD_FZ"/>
    <property type="match status" value="1"/>
</dbReference>
<dbReference type="SMART" id="SM00192">
    <property type="entry name" value="LDLa"/>
    <property type="match status" value="3"/>
</dbReference>
<protein>
    <submittedName>
        <fullName evidence="15">Low-density lipoprotein receptor-related protein 1B</fullName>
    </submittedName>
</protein>
<feature type="compositionally biased region" description="Low complexity" evidence="12">
    <location>
        <begin position="898"/>
        <end position="907"/>
    </location>
</feature>
<dbReference type="PROSITE" id="PS01209">
    <property type="entry name" value="LDLRA_1"/>
    <property type="match status" value="2"/>
</dbReference>
<organism evidence="15">
    <name type="scientific">Zeugodacus cucurbitae</name>
    <name type="common">Melon fruit fly</name>
    <name type="synonym">Bactrocera cucurbitae</name>
    <dbReference type="NCBI Taxonomy" id="28588"/>
    <lineage>
        <taxon>Eukaryota</taxon>
        <taxon>Metazoa</taxon>
        <taxon>Ecdysozoa</taxon>
        <taxon>Arthropoda</taxon>
        <taxon>Hexapoda</taxon>
        <taxon>Insecta</taxon>
        <taxon>Pterygota</taxon>
        <taxon>Neoptera</taxon>
        <taxon>Endopterygota</taxon>
        <taxon>Diptera</taxon>
        <taxon>Brachycera</taxon>
        <taxon>Muscomorpha</taxon>
        <taxon>Tephritoidea</taxon>
        <taxon>Tephritidae</taxon>
        <taxon>Zeugodacus</taxon>
        <taxon>Zeugodacus</taxon>
    </lineage>
</organism>
<dbReference type="Gene3D" id="1.10.2000.10">
    <property type="entry name" value="Frizzled cysteine-rich domain"/>
    <property type="match status" value="1"/>
</dbReference>
<comment type="subcellular location">
    <subcellularLocation>
        <location evidence="1">Cell membrane</location>
        <topology evidence="1">Single-pass type II membrane protein</topology>
    </subcellularLocation>
</comment>
<feature type="disulfide bond" evidence="11">
    <location>
        <begin position="660"/>
        <end position="675"/>
    </location>
</feature>
<dbReference type="PROSITE" id="PS50068">
    <property type="entry name" value="LDLRA_2"/>
    <property type="match status" value="3"/>
</dbReference>
<feature type="disulfide bond" evidence="11">
    <location>
        <begin position="875"/>
        <end position="890"/>
    </location>
</feature>
<evidence type="ECO:0000256" key="2">
    <source>
        <dbReference type="ARBA" id="ARBA00022692"/>
    </source>
</evidence>
<dbReference type="EMBL" id="GBXI01008107">
    <property type="protein sequence ID" value="JAD06185.1"/>
    <property type="molecule type" value="Transcribed_RNA"/>
</dbReference>
<feature type="disulfide bond" evidence="11">
    <location>
        <begin position="621"/>
        <end position="636"/>
    </location>
</feature>
<evidence type="ECO:0000256" key="3">
    <source>
        <dbReference type="ARBA" id="ARBA00022737"/>
    </source>
</evidence>
<feature type="compositionally biased region" description="Low complexity" evidence="12">
    <location>
        <begin position="134"/>
        <end position="143"/>
    </location>
</feature>
<evidence type="ECO:0000256" key="7">
    <source>
        <dbReference type="ARBA" id="ARBA00023157"/>
    </source>
</evidence>
<feature type="compositionally biased region" description="Low complexity" evidence="12">
    <location>
        <begin position="99"/>
        <end position="118"/>
    </location>
</feature>
<dbReference type="InterPro" id="IPR020067">
    <property type="entry name" value="Frizzled_dom"/>
</dbReference>
<keyword evidence="6 13" id="KW-0472">Membrane</keyword>
<evidence type="ECO:0000256" key="4">
    <source>
        <dbReference type="ARBA" id="ARBA00022968"/>
    </source>
</evidence>
<evidence type="ECO:0000256" key="13">
    <source>
        <dbReference type="SAM" id="Phobius"/>
    </source>
</evidence>
<feature type="region of interest" description="Disordered" evidence="12">
    <location>
        <begin position="97"/>
        <end position="118"/>
    </location>
</feature>
<feature type="compositionally biased region" description="Polar residues" evidence="12">
    <location>
        <begin position="354"/>
        <end position="368"/>
    </location>
</feature>
<keyword evidence="4" id="KW-0735">Signal-anchor</keyword>
<reference evidence="15" key="2">
    <citation type="journal article" date="2015" name="Gigascience">
        <title>Reconstructing a comprehensive transcriptome assembly of a white-pupal translocated strain of the pest fruit fly Bactrocera cucurbitae.</title>
        <authorList>
            <person name="Sim S.B."/>
            <person name="Calla B."/>
            <person name="Hall B."/>
            <person name="DeRego T."/>
            <person name="Geib S.M."/>
        </authorList>
    </citation>
    <scope>NUCLEOTIDE SEQUENCE</scope>
</reference>
<keyword evidence="8 15" id="KW-0675">Receptor</keyword>
<feature type="disulfide bond" evidence="11">
    <location>
        <begin position="602"/>
        <end position="614"/>
    </location>
</feature>
<dbReference type="InterPro" id="IPR036055">
    <property type="entry name" value="LDL_receptor-like_sf"/>
</dbReference>
<keyword evidence="15" id="KW-0449">Lipoprotein</keyword>
<comment type="caution">
    <text evidence="11">Lacks conserved residue(s) required for the propagation of feature annotation.</text>
</comment>
<dbReference type="SUPFAM" id="SSF57424">
    <property type="entry name" value="LDL receptor-like module"/>
    <property type="match status" value="3"/>
</dbReference>
<feature type="disulfide bond" evidence="11">
    <location>
        <begin position="863"/>
        <end position="881"/>
    </location>
</feature>
<sequence length="947" mass="105128">MASATGGSEATECDDNASAMAIHLAENIKTNNYMASSRKNRHDVHSSGEGSSHKKLESAKFGHTSGRGMAEGLRRQTTKYPHGLNVSIQTVTINEQQHNNSNSNNNTNNNSSNMNASSELNANYGYSRASTLRSSWGGSNNNNDNKHQKNSSEHLNDDMRHTSIHRDTRAAAAATLDNCHRKYRISMISSPENLAELQMRRYKYPLTGNYYLDTQDATSVKQPPPLPVLRSYLQRFGRWKYLRWPIIFLASTLLFFGLITYCIWLHDVSVARERYQQRRRQEVGKEAQLAVSEAQLINFVANTVDVWQRIDESGVATTTTTLSSITTNTNVAATTDHNREHLQESTILRAISTQAHQPPKQQQLTTPSKGVVASGGKKQHKESFVKDSEETTPEATTYASAEAAFIPTNVLHYSGFNGHQNSFGVPIEEGHRILRLFNKGLSPDQPFIPTTKSLAKVSPTIPPLPKFKPTHAMSSGFRTTAQDNGCYSTTLPMCQGVLDYDLTYNSTTKLQFNDQQAFQQLVASNCSARALEFICVTLEPECRPSHIGILPPCRRICKAVLEACSIIIANSDALNELFDCNVYPDSNDPHKCEDPSRRRDYCYDNEFACYDRTCIPQQWQCDNIKDCAAGEDEESCLICDHQDEFRCRSNEKCVPESVRCDLKYDCFDGSDEEECDEYGSGDGDEAVVTFDEAALNSFPRIFSYASFLSPNQTNEGLYTYITAAMDDENGTKFQVHEITNRTSGISTEEVTNSVPGDGPKGFVNFRDSKEIMMTSDTENKFKYSSATTTTTSRLATTNRSNNSLIGGSNKVSFSATTPLQPAASLRIAVTTEPPNTAEDDKTNSDNNSKKAPANTCAPHQLRCVSGKCITVNQLCDKKIDCPDGADELMCVYNEQRSSTTTTMRSSTDVGPSRSRSVRMQSSTTPASTMRADKRSLTRTTIKRKVKI</sequence>
<feature type="compositionally biased region" description="Basic and acidic residues" evidence="12">
    <location>
        <begin position="144"/>
        <end position="156"/>
    </location>
</feature>
<dbReference type="Gene3D" id="4.10.400.10">
    <property type="entry name" value="Low-density Lipoprotein Receptor"/>
    <property type="match status" value="3"/>
</dbReference>
<feature type="region of interest" description="Disordered" evidence="12">
    <location>
        <begin position="831"/>
        <end position="854"/>
    </location>
</feature>
<dbReference type="PANTHER" id="PTHR22722">
    <property type="entry name" value="LOW-DENSITY LIPOPROTEIN RECEPTOR-RELATED PROTEIN 2-RELATED"/>
    <property type="match status" value="1"/>
</dbReference>
<feature type="transmembrane region" description="Helical" evidence="13">
    <location>
        <begin position="244"/>
        <end position="266"/>
    </location>
</feature>
<evidence type="ECO:0000256" key="1">
    <source>
        <dbReference type="ARBA" id="ARBA00004401"/>
    </source>
</evidence>
<evidence type="ECO:0000259" key="14">
    <source>
        <dbReference type="PROSITE" id="PS50038"/>
    </source>
</evidence>
<feature type="region of interest" description="Disordered" evidence="12">
    <location>
        <begin position="354"/>
        <end position="393"/>
    </location>
</feature>
<dbReference type="AlphaFoldDB" id="A0A0A1X615"/>
<feature type="disulfide bond" evidence="10">
    <location>
        <begin position="526"/>
        <end position="564"/>
    </location>
</feature>
<dbReference type="OrthoDB" id="10020456at2759"/>
<feature type="region of interest" description="Disordered" evidence="12">
    <location>
        <begin position="133"/>
        <end position="156"/>
    </location>
</feature>
<dbReference type="GO" id="GO:0043235">
    <property type="term" value="C:receptor complex"/>
    <property type="evidence" value="ECO:0007669"/>
    <property type="project" value="TreeGrafter"/>
</dbReference>
<dbReference type="InterPro" id="IPR002172">
    <property type="entry name" value="LDrepeatLR_classA_rpt"/>
</dbReference>
<dbReference type="PROSITE" id="PS50038">
    <property type="entry name" value="FZ"/>
    <property type="match status" value="1"/>
</dbReference>
<evidence type="ECO:0000256" key="12">
    <source>
        <dbReference type="SAM" id="MobiDB-lite"/>
    </source>
</evidence>
<evidence type="ECO:0000256" key="9">
    <source>
        <dbReference type="ARBA" id="ARBA00023180"/>
    </source>
</evidence>
<dbReference type="SUPFAM" id="SSF63501">
    <property type="entry name" value="Frizzled cysteine-rich domain"/>
    <property type="match status" value="1"/>
</dbReference>
<dbReference type="Pfam" id="PF01392">
    <property type="entry name" value="Fz"/>
    <property type="match status" value="1"/>
</dbReference>
<feature type="compositionally biased region" description="Polar residues" evidence="12">
    <location>
        <begin position="913"/>
        <end position="927"/>
    </location>
</feature>
<accession>A0A0A1X615</accession>
<keyword evidence="3" id="KW-0677">Repeat</keyword>
<evidence type="ECO:0000313" key="15">
    <source>
        <dbReference type="EMBL" id="JAD06185.1"/>
    </source>
</evidence>
<evidence type="ECO:0000256" key="6">
    <source>
        <dbReference type="ARBA" id="ARBA00023136"/>
    </source>
</evidence>
<keyword evidence="9" id="KW-0325">Glycoprotein</keyword>
<feature type="region of interest" description="Disordered" evidence="12">
    <location>
        <begin position="37"/>
        <end position="68"/>
    </location>
</feature>
<dbReference type="InterPro" id="IPR051221">
    <property type="entry name" value="LDLR-related"/>
</dbReference>
<dbReference type="GO" id="GO:0005886">
    <property type="term" value="C:plasma membrane"/>
    <property type="evidence" value="ECO:0007669"/>
    <property type="project" value="UniProtKB-SubCell"/>
</dbReference>
<feature type="disulfide bond" evidence="11">
    <location>
        <begin position="609"/>
        <end position="627"/>
    </location>
</feature>
<dbReference type="Pfam" id="PF00057">
    <property type="entry name" value="Ldl_recept_a"/>
    <property type="match status" value="3"/>
</dbReference>
<dbReference type="CDD" id="cd00112">
    <property type="entry name" value="LDLa"/>
    <property type="match status" value="3"/>
</dbReference>
<reference evidence="15" key="1">
    <citation type="submission" date="2014-11" db="EMBL/GenBank/DDBJ databases">
        <authorList>
            <person name="Geib S."/>
        </authorList>
    </citation>
    <scope>NUCLEOTIDE SEQUENCE</scope>
</reference>
<evidence type="ECO:0000256" key="11">
    <source>
        <dbReference type="PROSITE-ProRule" id="PRU00124"/>
    </source>
</evidence>
<keyword evidence="7 11" id="KW-1015">Disulfide bond</keyword>
<feature type="disulfide bond" evidence="11">
    <location>
        <begin position="856"/>
        <end position="868"/>
    </location>
</feature>